<evidence type="ECO:0000256" key="1">
    <source>
        <dbReference type="SAM" id="MobiDB-lite"/>
    </source>
</evidence>
<proteinExistence type="predicted"/>
<gene>
    <name evidence="2" type="ORF">Y900_030870</name>
</gene>
<protein>
    <submittedName>
        <fullName evidence="2">Uncharacterized protein</fullName>
    </submittedName>
</protein>
<evidence type="ECO:0000313" key="2">
    <source>
        <dbReference type="EMBL" id="KDE96732.1"/>
    </source>
</evidence>
<feature type="compositionally biased region" description="Basic and acidic residues" evidence="1">
    <location>
        <begin position="155"/>
        <end position="175"/>
    </location>
</feature>
<dbReference type="EMBL" id="JALN02000004">
    <property type="protein sequence ID" value="KDE96732.1"/>
    <property type="molecule type" value="Genomic_DNA"/>
</dbReference>
<sequence>MDAYAATRLRAYAQAKPKKMSESELVKYALDLVIDEADRQLAALQQKVLADANRTAQALGGTAEPTPLDTAARLGPQVPAGSETFQAKIKEAKALRLNAIRRAYDASDSQLIRRGFELILDEMHDTQAQLLQQLHADYLATQAAIRGTATVVTTTDHDTADHDTTGDDRVDHDTADDPGLPWVSSSPETPNVQRAHSDGDAAKEAAGSVAVASPEGPPP</sequence>
<dbReference type="Proteomes" id="UP000022835">
    <property type="component" value="Unassembled WGS sequence"/>
</dbReference>
<feature type="compositionally biased region" description="Polar residues" evidence="1">
    <location>
        <begin position="183"/>
        <end position="194"/>
    </location>
</feature>
<keyword evidence="3" id="KW-1185">Reference proteome</keyword>
<evidence type="ECO:0000313" key="3">
    <source>
        <dbReference type="Proteomes" id="UP000022835"/>
    </source>
</evidence>
<feature type="compositionally biased region" description="Low complexity" evidence="1">
    <location>
        <begin position="204"/>
        <end position="213"/>
    </location>
</feature>
<feature type="region of interest" description="Disordered" evidence="1">
    <location>
        <begin position="154"/>
        <end position="219"/>
    </location>
</feature>
<reference evidence="2" key="1">
    <citation type="submission" date="2014-05" db="EMBL/GenBank/DDBJ databases">
        <title>Genome sequence of Mycobacterium aromaticivorans strain JS19b1T (= DSM 45407T).</title>
        <authorList>
            <person name="Kwak Y."/>
            <person name="Park G.-S."/>
            <person name="Li Q.X."/>
            <person name="Lee S.-E."/>
            <person name="Shin J.-H."/>
        </authorList>
    </citation>
    <scope>NUCLEOTIDE SEQUENCE [LARGE SCALE GENOMIC DNA]</scope>
    <source>
        <strain evidence="2">JS19b1</strain>
    </source>
</reference>
<accession>A0A064CDB2</accession>
<dbReference type="AlphaFoldDB" id="A0A064CDB2"/>
<comment type="caution">
    <text evidence="2">The sequence shown here is derived from an EMBL/GenBank/DDBJ whole genome shotgun (WGS) entry which is preliminary data.</text>
</comment>
<organism evidence="2 3">
    <name type="scientific">Mycolicibacterium aromaticivorans JS19b1 = JCM 16368</name>
    <dbReference type="NCBI Taxonomy" id="1440774"/>
    <lineage>
        <taxon>Bacteria</taxon>
        <taxon>Bacillati</taxon>
        <taxon>Actinomycetota</taxon>
        <taxon>Actinomycetes</taxon>
        <taxon>Mycobacteriales</taxon>
        <taxon>Mycobacteriaceae</taxon>
        <taxon>Mycolicibacterium</taxon>
    </lineage>
</organism>
<name>A0A064CDB2_9MYCO</name>